<dbReference type="Proteomes" id="UP000292957">
    <property type="component" value="Unassembled WGS sequence"/>
</dbReference>
<reference evidence="1" key="1">
    <citation type="submission" date="2019-01" db="EMBL/GenBank/DDBJ databases">
        <title>Draft genome sequences of three monokaryotic isolates of the white-rot basidiomycete fungus Dichomitus squalens.</title>
        <authorList>
            <consortium name="DOE Joint Genome Institute"/>
            <person name="Lopez S.C."/>
            <person name="Andreopoulos B."/>
            <person name="Pangilinan J."/>
            <person name="Lipzen A."/>
            <person name="Riley R."/>
            <person name="Ahrendt S."/>
            <person name="Ng V."/>
            <person name="Barry K."/>
            <person name="Daum C."/>
            <person name="Grigoriev I.V."/>
            <person name="Hilden K.S."/>
            <person name="Makela M.R."/>
            <person name="de Vries R.P."/>
        </authorList>
    </citation>
    <scope>NUCLEOTIDE SEQUENCE [LARGE SCALE GENOMIC DNA]</scope>
    <source>
        <strain evidence="1">OM18370.1</strain>
    </source>
</reference>
<name>A0A4Q9MBY7_9APHY</name>
<accession>A0A4Q9MBY7</accession>
<organism evidence="1">
    <name type="scientific">Dichomitus squalens</name>
    <dbReference type="NCBI Taxonomy" id="114155"/>
    <lineage>
        <taxon>Eukaryota</taxon>
        <taxon>Fungi</taxon>
        <taxon>Dikarya</taxon>
        <taxon>Basidiomycota</taxon>
        <taxon>Agaricomycotina</taxon>
        <taxon>Agaricomycetes</taxon>
        <taxon>Polyporales</taxon>
        <taxon>Polyporaceae</taxon>
        <taxon>Dichomitus</taxon>
    </lineage>
</organism>
<dbReference type="AlphaFoldDB" id="A0A4Q9MBY7"/>
<feature type="non-terminal residue" evidence="1">
    <location>
        <position position="74"/>
    </location>
</feature>
<sequence>MRCLDVHVALCGFNPPTLTSSAVSLSLQQDSQDSSRSPGCRNLIQRTVRISSETPPLVLCAAMVHHIESRSPDP</sequence>
<protein>
    <submittedName>
        <fullName evidence="1">Uncharacterized protein</fullName>
    </submittedName>
</protein>
<proteinExistence type="predicted"/>
<evidence type="ECO:0000313" key="1">
    <source>
        <dbReference type="EMBL" id="TBU23296.1"/>
    </source>
</evidence>
<dbReference type="EMBL" id="ML143509">
    <property type="protein sequence ID" value="TBU23296.1"/>
    <property type="molecule type" value="Genomic_DNA"/>
</dbReference>
<gene>
    <name evidence="1" type="ORF">BD311DRAFT_768744</name>
</gene>